<evidence type="ECO:0000313" key="1">
    <source>
        <dbReference type="EMBL" id="BDT98569.1"/>
    </source>
</evidence>
<dbReference type="EMBL" id="AP026978">
    <property type="protein sequence ID" value="BDT98569.1"/>
    <property type="molecule type" value="Genomic_DNA"/>
</dbReference>
<proteinExistence type="predicted"/>
<keyword evidence="2" id="KW-1185">Reference proteome</keyword>
<reference evidence="1 2" key="1">
    <citation type="submission" date="2022-11" db="EMBL/GenBank/DDBJ databases">
        <title>Genome Sequencing of Nocardia sp. ON39_IFM12276 and assembly.</title>
        <authorList>
            <person name="Shimojima M."/>
            <person name="Toyokawa M."/>
            <person name="Uesaka K."/>
        </authorList>
    </citation>
    <scope>NUCLEOTIDE SEQUENCE [LARGE SCALE GENOMIC DNA]</scope>
    <source>
        <strain evidence="1 2">IFM 12276</strain>
    </source>
</reference>
<sequence length="105" mass="11459">MLGEVLLEEIVGESVDIEHRARGLFDGAGGDVAHQRGDHLALTVGIGAERQRALLVVRTEDVGAPAFAIRRSADRFGKRLFVRHATNVLDSVMRRQTTAVHPPPK</sequence>
<gene>
    <name evidence="1" type="ORF">IFM12276_15980</name>
</gene>
<organism evidence="1 2">
    <name type="scientific">Nocardia sputorum</name>
    <dbReference type="NCBI Taxonomy" id="2984338"/>
    <lineage>
        <taxon>Bacteria</taxon>
        <taxon>Bacillati</taxon>
        <taxon>Actinomycetota</taxon>
        <taxon>Actinomycetes</taxon>
        <taxon>Mycobacteriales</taxon>
        <taxon>Nocardiaceae</taxon>
        <taxon>Nocardia</taxon>
    </lineage>
</organism>
<dbReference type="Proteomes" id="UP001317870">
    <property type="component" value="Chromosome"/>
</dbReference>
<protein>
    <submittedName>
        <fullName evidence="1">Uncharacterized protein</fullName>
    </submittedName>
</protein>
<evidence type="ECO:0000313" key="2">
    <source>
        <dbReference type="Proteomes" id="UP001317870"/>
    </source>
</evidence>
<name>A0ABM8CUB7_9NOCA</name>
<accession>A0ABM8CUB7</accession>